<organism evidence="2 3">
    <name type="scientific">Thalassospira profundimaris</name>
    <dbReference type="NCBI Taxonomy" id="502049"/>
    <lineage>
        <taxon>Bacteria</taxon>
        <taxon>Pseudomonadati</taxon>
        <taxon>Pseudomonadota</taxon>
        <taxon>Alphaproteobacteria</taxon>
        <taxon>Rhodospirillales</taxon>
        <taxon>Thalassospiraceae</taxon>
        <taxon>Thalassospira</taxon>
    </lineage>
</organism>
<gene>
    <name evidence="2" type="ORF">TH25_19265</name>
</gene>
<dbReference type="AlphaFoldDB" id="A0A367WUC5"/>
<dbReference type="Pfam" id="PF04965">
    <property type="entry name" value="GPW_gp25"/>
    <property type="match status" value="1"/>
</dbReference>
<accession>A0A367WUC5</accession>
<feature type="domain" description="IraD/Gp25-like" evidence="1">
    <location>
        <begin position="16"/>
        <end position="84"/>
    </location>
</feature>
<dbReference type="OrthoDB" id="9802846at2"/>
<comment type="caution">
    <text evidence="2">The sequence shown here is derived from an EMBL/GenBank/DDBJ whole genome shotgun (WGS) entry which is preliminary data.</text>
</comment>
<evidence type="ECO:0000313" key="2">
    <source>
        <dbReference type="EMBL" id="RCK44799.1"/>
    </source>
</evidence>
<dbReference type="SUPFAM" id="SSF160719">
    <property type="entry name" value="gpW/gp25-like"/>
    <property type="match status" value="1"/>
</dbReference>
<dbReference type="EMBL" id="JPWH01000019">
    <property type="protein sequence ID" value="RCK44799.1"/>
    <property type="molecule type" value="Genomic_DNA"/>
</dbReference>
<reference evidence="2 3" key="1">
    <citation type="submission" date="2014-07" db="EMBL/GenBank/DDBJ databases">
        <title>Draft genome sequence of Thalassospira profundimaris S25-3-2.</title>
        <authorList>
            <person name="Lai Q."/>
            <person name="Shao Z."/>
        </authorList>
    </citation>
    <scope>NUCLEOTIDE SEQUENCE [LARGE SCALE GENOMIC DNA]</scope>
    <source>
        <strain evidence="2 3">S25-3-2</strain>
    </source>
</reference>
<protein>
    <recommendedName>
        <fullName evidence="1">IraD/Gp25-like domain-containing protein</fullName>
    </recommendedName>
</protein>
<dbReference type="RefSeq" id="WP_114089793.1">
    <property type="nucleotide sequence ID" value="NZ_JPWH01000019.1"/>
</dbReference>
<dbReference type="InterPro" id="IPR007048">
    <property type="entry name" value="IraD/Gp25-like"/>
</dbReference>
<dbReference type="Gene3D" id="3.10.450.40">
    <property type="match status" value="1"/>
</dbReference>
<evidence type="ECO:0000259" key="1">
    <source>
        <dbReference type="Pfam" id="PF04965"/>
    </source>
</evidence>
<dbReference type="Proteomes" id="UP000252517">
    <property type="component" value="Unassembled WGS sequence"/>
</dbReference>
<proteinExistence type="predicted"/>
<sequence>MTYGISNLTSTALTKRNHIGQSVRDILTTPVGTRVKRREYGSYIYDLIDSPGNATGASQLIAATADAIERWEPRLDLQKVSVSVGFDGKAEVALSSHIKDDGEAVTYEIKVGAAS</sequence>
<name>A0A367WUC5_9PROT</name>
<evidence type="ECO:0000313" key="3">
    <source>
        <dbReference type="Proteomes" id="UP000252517"/>
    </source>
</evidence>